<dbReference type="Pfam" id="PF00004">
    <property type="entry name" value="AAA"/>
    <property type="match status" value="2"/>
</dbReference>
<reference evidence="5" key="1">
    <citation type="submission" date="2016-10" db="EMBL/GenBank/DDBJ databases">
        <authorList>
            <person name="Benchimol M."/>
            <person name="Almeida L.G."/>
            <person name="Vasconcelos A.T."/>
            <person name="Perreira-Neves A."/>
            <person name="Rosa I.A."/>
            <person name="Tasca T."/>
            <person name="Bogo M.R."/>
            <person name="de Souza W."/>
        </authorList>
    </citation>
    <scope>NUCLEOTIDE SEQUENCE [LARGE SCALE GENOMIC DNA]</scope>
    <source>
        <strain evidence="5">K</strain>
    </source>
</reference>
<name>A0A1J4JUR0_9EUKA</name>
<proteinExistence type="predicted"/>
<dbReference type="PROSITE" id="PS00674">
    <property type="entry name" value="AAA"/>
    <property type="match status" value="1"/>
</dbReference>
<comment type="caution">
    <text evidence="5">The sequence shown here is derived from an EMBL/GenBank/DDBJ whole genome shotgun (WGS) entry which is preliminary data.</text>
</comment>
<dbReference type="InterPro" id="IPR003960">
    <property type="entry name" value="ATPase_AAA_CS"/>
</dbReference>
<dbReference type="InterPro" id="IPR027417">
    <property type="entry name" value="P-loop_NTPase"/>
</dbReference>
<dbReference type="EMBL" id="MLAK01000928">
    <property type="protein sequence ID" value="OHT00989.1"/>
    <property type="molecule type" value="Genomic_DNA"/>
</dbReference>
<sequence>MSRKGRGPKGPQRPEDWPTNPQPLSLSLSPLSFQQTGFRMIEGKPPFLRCLLNCEIMAEKGIHTDLPLVAQVNDKSVVVHAWPVQKINSTDVGLDDQVVSYLGISKGKKTMINLTPVDQFIDADRIVLSNCPDSICKVLPAIYAGIVIKRGTAVFYNNQTFPVTSSNSQTDMNENNPESNNDSNNGNSGENNGENSDIEFYRVVPRTTFVSTSIQDSSIPVSLEPQFEQLNQIINGKKSTLLSGPSGCGKTALIDSLIAKNDRKCFFRASIPSLLSGSFGVAERTLRGASSMDVVILENAEVLSADEVSRRLIAAISDVCERVCAIVTTTDAESFPRVLRQLNRFSEHVEIQAPGPDERISILKSLCNFTPNQTGTSNNTSTTNNQAQSTFGFASKTTQNANSTTFGFGGFSCTNKSNTSNASNSFGFGYNKNSSNTNTNVNMNSSGLDDGFTEADIIEAAKSATGFVGGDLQRLVSEAIVEGKTLSECVSRIKPASLRHITLEVPEVHWNDIGGYESVKSKLRESVTLPLERPECFTRLGIRPPRGVLLFGPPGCSKTLMAKAVATESKMNFIAVKGPELFSKFVGESEKAVASVFKKARSAAPSIIFFDEIDAMATKRGAAGDSGSNVTDRVLTQLLTEMDGVSTRFDQSVVVIAATNRPDLLDPALMRPGRFDRLVYVSLPDEDARKEIFNVHIKKMAFEDGIDTVETAAMTKGYSGAEIAAICREAAMNALREEPPAKIVSKKHLHDAIKTVTPRTPESLLKWYEEFESQRKY</sequence>
<evidence type="ECO:0000256" key="2">
    <source>
        <dbReference type="ARBA" id="ARBA00022840"/>
    </source>
</evidence>
<dbReference type="Pfam" id="PF17862">
    <property type="entry name" value="AAA_lid_3"/>
    <property type="match status" value="1"/>
</dbReference>
<dbReference type="Gene3D" id="1.10.8.60">
    <property type="match status" value="1"/>
</dbReference>
<evidence type="ECO:0000259" key="4">
    <source>
        <dbReference type="SMART" id="SM00382"/>
    </source>
</evidence>
<keyword evidence="2" id="KW-0067">ATP-binding</keyword>
<gene>
    <name evidence="5" type="ORF">TRFO_32154</name>
</gene>
<evidence type="ECO:0000313" key="5">
    <source>
        <dbReference type="EMBL" id="OHT00989.1"/>
    </source>
</evidence>
<dbReference type="InterPro" id="IPR050168">
    <property type="entry name" value="AAA_ATPase_domain"/>
</dbReference>
<keyword evidence="1" id="KW-0547">Nucleotide-binding</keyword>
<dbReference type="Gene3D" id="3.40.50.300">
    <property type="entry name" value="P-loop containing nucleotide triphosphate hydrolases"/>
    <property type="match status" value="2"/>
</dbReference>
<dbReference type="PANTHER" id="PTHR23077:SF27">
    <property type="entry name" value="ATPASE FAMILY GENE 2 PROTEIN HOMOLOG A"/>
    <property type="match status" value="1"/>
</dbReference>
<dbReference type="GeneID" id="94843049"/>
<evidence type="ECO:0000313" key="6">
    <source>
        <dbReference type="Proteomes" id="UP000179807"/>
    </source>
</evidence>
<protein>
    <recommendedName>
        <fullName evidence="4">AAA+ ATPase domain-containing protein</fullName>
    </recommendedName>
</protein>
<evidence type="ECO:0000256" key="3">
    <source>
        <dbReference type="SAM" id="MobiDB-lite"/>
    </source>
</evidence>
<dbReference type="AlphaFoldDB" id="A0A1J4JUR0"/>
<feature type="domain" description="AAA+ ATPase" evidence="4">
    <location>
        <begin position="236"/>
        <end position="355"/>
    </location>
</feature>
<keyword evidence="6" id="KW-1185">Reference proteome</keyword>
<dbReference type="InterPro" id="IPR003959">
    <property type="entry name" value="ATPase_AAA_core"/>
</dbReference>
<feature type="compositionally biased region" description="Low complexity" evidence="3">
    <location>
        <begin position="173"/>
        <end position="195"/>
    </location>
</feature>
<accession>A0A1J4JUR0</accession>
<dbReference type="RefSeq" id="XP_068354125.1">
    <property type="nucleotide sequence ID" value="XM_068508345.1"/>
</dbReference>
<organism evidence="5 6">
    <name type="scientific">Tritrichomonas foetus</name>
    <dbReference type="NCBI Taxonomy" id="1144522"/>
    <lineage>
        <taxon>Eukaryota</taxon>
        <taxon>Metamonada</taxon>
        <taxon>Parabasalia</taxon>
        <taxon>Tritrichomonadida</taxon>
        <taxon>Tritrichomonadidae</taxon>
        <taxon>Tritrichomonas</taxon>
    </lineage>
</organism>
<dbReference type="GO" id="GO:0005737">
    <property type="term" value="C:cytoplasm"/>
    <property type="evidence" value="ECO:0007669"/>
    <property type="project" value="TreeGrafter"/>
</dbReference>
<feature type="domain" description="AAA+ ATPase" evidence="4">
    <location>
        <begin position="544"/>
        <end position="685"/>
    </location>
</feature>
<dbReference type="SUPFAM" id="SSF52540">
    <property type="entry name" value="P-loop containing nucleoside triphosphate hydrolases"/>
    <property type="match status" value="2"/>
</dbReference>
<dbReference type="FunFam" id="3.40.50.300:FF:000661">
    <property type="entry name" value="calmodulin-interacting protein 111 isoform X1"/>
    <property type="match status" value="1"/>
</dbReference>
<feature type="region of interest" description="Disordered" evidence="3">
    <location>
        <begin position="1"/>
        <end position="24"/>
    </location>
</feature>
<dbReference type="CDD" id="cd19511">
    <property type="entry name" value="RecA-like_CDC48_r2-like"/>
    <property type="match status" value="1"/>
</dbReference>
<dbReference type="PANTHER" id="PTHR23077">
    <property type="entry name" value="AAA-FAMILY ATPASE"/>
    <property type="match status" value="1"/>
</dbReference>
<dbReference type="VEuPathDB" id="TrichDB:TRFO_32154"/>
<evidence type="ECO:0000256" key="1">
    <source>
        <dbReference type="ARBA" id="ARBA00022741"/>
    </source>
</evidence>
<dbReference type="Proteomes" id="UP000179807">
    <property type="component" value="Unassembled WGS sequence"/>
</dbReference>
<dbReference type="SMART" id="SM00382">
    <property type="entry name" value="AAA"/>
    <property type="match status" value="2"/>
</dbReference>
<dbReference type="InterPro" id="IPR041569">
    <property type="entry name" value="AAA_lid_3"/>
</dbReference>
<dbReference type="GO" id="GO:0005524">
    <property type="term" value="F:ATP binding"/>
    <property type="evidence" value="ECO:0007669"/>
    <property type="project" value="UniProtKB-KW"/>
</dbReference>
<feature type="region of interest" description="Disordered" evidence="3">
    <location>
        <begin position="164"/>
        <end position="195"/>
    </location>
</feature>
<dbReference type="OrthoDB" id="27435at2759"/>
<dbReference type="GO" id="GO:0016887">
    <property type="term" value="F:ATP hydrolysis activity"/>
    <property type="evidence" value="ECO:0007669"/>
    <property type="project" value="InterPro"/>
</dbReference>
<dbReference type="InterPro" id="IPR003593">
    <property type="entry name" value="AAA+_ATPase"/>
</dbReference>